<dbReference type="AlphaFoldDB" id="A0A6V7PUC6"/>
<organism evidence="1">
    <name type="scientific">Ananas comosus var. bracteatus</name>
    <name type="common">red pineapple</name>
    <dbReference type="NCBI Taxonomy" id="296719"/>
    <lineage>
        <taxon>Eukaryota</taxon>
        <taxon>Viridiplantae</taxon>
        <taxon>Streptophyta</taxon>
        <taxon>Embryophyta</taxon>
        <taxon>Tracheophyta</taxon>
        <taxon>Spermatophyta</taxon>
        <taxon>Magnoliopsida</taxon>
        <taxon>Liliopsida</taxon>
        <taxon>Poales</taxon>
        <taxon>Bromeliaceae</taxon>
        <taxon>Bromelioideae</taxon>
        <taxon>Ananas</taxon>
    </lineage>
</organism>
<proteinExistence type="predicted"/>
<protein>
    <recommendedName>
        <fullName evidence="2">Pectinesterase inhibitor domain-containing protein</fullName>
    </recommendedName>
</protein>
<evidence type="ECO:0008006" key="2">
    <source>
        <dbReference type="Google" id="ProtNLM"/>
    </source>
</evidence>
<dbReference type="Gene3D" id="1.20.140.40">
    <property type="entry name" value="Invertase/pectin methylesterase inhibitor family protein"/>
    <property type="match status" value="2"/>
</dbReference>
<accession>A0A6V7PUC6</accession>
<dbReference type="InterPro" id="IPR035513">
    <property type="entry name" value="Invertase/methylesterase_inhib"/>
</dbReference>
<gene>
    <name evidence="1" type="ORF">CB5_LOCUS17671</name>
</gene>
<sequence>MRRRLVRGDGLLADVNSEFSTVAMFVDTCQDSFDEFPDVDGSPLANVQTNLSRLVSNSISLAAYKATYDIALTEFTPTNHARQLFDEMLKMLRRLRRSTCMRRMRRRMRRRLVRGDGLLADVNSEFSTVGMFVDTCQDSFDEFPDVDGSPLANVQTNLSRLVSNSISLAAYKATYDIALTEFTPTNHARQLFDEMLKMYF</sequence>
<dbReference type="SUPFAM" id="SSF101148">
    <property type="entry name" value="Plant invertase/pectin methylesterase inhibitor"/>
    <property type="match status" value="2"/>
</dbReference>
<reference evidence="1" key="1">
    <citation type="submission" date="2020-07" db="EMBL/GenBank/DDBJ databases">
        <authorList>
            <person name="Lin J."/>
        </authorList>
    </citation>
    <scope>NUCLEOTIDE SEQUENCE</scope>
</reference>
<name>A0A6V7PUC6_ANACO</name>
<evidence type="ECO:0000313" key="1">
    <source>
        <dbReference type="EMBL" id="CAD1834460.1"/>
    </source>
</evidence>
<dbReference type="EMBL" id="LR862152">
    <property type="protein sequence ID" value="CAD1834460.1"/>
    <property type="molecule type" value="Genomic_DNA"/>
</dbReference>